<reference evidence="1" key="1">
    <citation type="journal article" date="2021" name="Proc. Natl. Acad. Sci. U.S.A.">
        <title>A Catalog of Tens of Thousands of Viruses from Human Metagenomes Reveals Hidden Associations with Chronic Diseases.</title>
        <authorList>
            <person name="Tisza M.J."/>
            <person name="Buck C.B."/>
        </authorList>
    </citation>
    <scope>NUCLEOTIDE SEQUENCE</scope>
    <source>
        <strain evidence="1">Ctet217</strain>
    </source>
</reference>
<accession>A0A8S5MFB2</accession>
<sequence length="97" mass="11339">MDLTYSNKFKDYIEVQNNLGYPQTIYKFPNGYGASVIKFNYVYIGIEIAVLKFDKNGNWDINYSTPITNDVIGGLDEETRDEVLQQIFNLEKKPWEE</sequence>
<dbReference type="EMBL" id="BK014887">
    <property type="protein sequence ID" value="DAD80759.1"/>
    <property type="molecule type" value="Genomic_DNA"/>
</dbReference>
<protein>
    <submittedName>
        <fullName evidence="1">Uncharacterized protein</fullName>
    </submittedName>
</protein>
<evidence type="ECO:0000313" key="1">
    <source>
        <dbReference type="EMBL" id="DAD80759.1"/>
    </source>
</evidence>
<organism evidence="1">
    <name type="scientific">Siphoviridae sp. ctet217</name>
    <dbReference type="NCBI Taxonomy" id="2826409"/>
    <lineage>
        <taxon>Viruses</taxon>
        <taxon>Duplodnaviria</taxon>
        <taxon>Heunggongvirae</taxon>
        <taxon>Uroviricota</taxon>
        <taxon>Caudoviricetes</taxon>
    </lineage>
</organism>
<proteinExistence type="predicted"/>
<name>A0A8S5MFB2_9CAUD</name>